<accession>A0AAD8HSU6</accession>
<reference evidence="1" key="1">
    <citation type="submission" date="2023-02" db="EMBL/GenBank/DDBJ databases">
        <title>Genome of toxic invasive species Heracleum sosnowskyi carries increased number of genes despite the absence of recent whole-genome duplications.</title>
        <authorList>
            <person name="Schelkunov M."/>
            <person name="Shtratnikova V."/>
            <person name="Makarenko M."/>
            <person name="Klepikova A."/>
            <person name="Omelchenko D."/>
            <person name="Novikova G."/>
            <person name="Obukhova E."/>
            <person name="Bogdanov V."/>
            <person name="Penin A."/>
            <person name="Logacheva M."/>
        </authorList>
    </citation>
    <scope>NUCLEOTIDE SEQUENCE</scope>
    <source>
        <strain evidence="1">Hsosn_3</strain>
        <tissue evidence="1">Leaf</tissue>
    </source>
</reference>
<sequence>MEKGQCFNCDEPWHREHKCKQQMSLLLLEGVVPEGFEDLTNVDEILETVNVSDEKVDEAEHGNLYALIGSTSSRCLRLQGEIKNKSLQILIDGGSSHNFIQSRTAKFLGLTITPSP</sequence>
<dbReference type="Proteomes" id="UP001237642">
    <property type="component" value="Unassembled WGS sequence"/>
</dbReference>
<proteinExistence type="predicted"/>
<dbReference type="EMBL" id="JAUIZM010000007">
    <property type="protein sequence ID" value="KAK1372665.1"/>
    <property type="molecule type" value="Genomic_DNA"/>
</dbReference>
<organism evidence="1 2">
    <name type="scientific">Heracleum sosnowskyi</name>
    <dbReference type="NCBI Taxonomy" id="360622"/>
    <lineage>
        <taxon>Eukaryota</taxon>
        <taxon>Viridiplantae</taxon>
        <taxon>Streptophyta</taxon>
        <taxon>Embryophyta</taxon>
        <taxon>Tracheophyta</taxon>
        <taxon>Spermatophyta</taxon>
        <taxon>Magnoliopsida</taxon>
        <taxon>eudicotyledons</taxon>
        <taxon>Gunneridae</taxon>
        <taxon>Pentapetalae</taxon>
        <taxon>asterids</taxon>
        <taxon>campanulids</taxon>
        <taxon>Apiales</taxon>
        <taxon>Apiaceae</taxon>
        <taxon>Apioideae</taxon>
        <taxon>apioid superclade</taxon>
        <taxon>Tordylieae</taxon>
        <taxon>Tordyliinae</taxon>
        <taxon>Heracleum</taxon>
    </lineage>
</organism>
<dbReference type="Gene3D" id="2.40.70.10">
    <property type="entry name" value="Acid Proteases"/>
    <property type="match status" value="1"/>
</dbReference>
<reference evidence="1" key="2">
    <citation type="submission" date="2023-05" db="EMBL/GenBank/DDBJ databases">
        <authorList>
            <person name="Schelkunov M.I."/>
        </authorList>
    </citation>
    <scope>NUCLEOTIDE SEQUENCE</scope>
    <source>
        <strain evidence="1">Hsosn_3</strain>
        <tissue evidence="1">Leaf</tissue>
    </source>
</reference>
<evidence type="ECO:0000313" key="2">
    <source>
        <dbReference type="Proteomes" id="UP001237642"/>
    </source>
</evidence>
<evidence type="ECO:0000313" key="1">
    <source>
        <dbReference type="EMBL" id="KAK1372665.1"/>
    </source>
</evidence>
<dbReference type="InterPro" id="IPR021109">
    <property type="entry name" value="Peptidase_aspartic_dom_sf"/>
</dbReference>
<name>A0AAD8HSU6_9APIA</name>
<comment type="caution">
    <text evidence="1">The sequence shown here is derived from an EMBL/GenBank/DDBJ whole genome shotgun (WGS) entry which is preliminary data.</text>
</comment>
<keyword evidence="2" id="KW-1185">Reference proteome</keyword>
<gene>
    <name evidence="1" type="ORF">POM88_028858</name>
</gene>
<protein>
    <submittedName>
        <fullName evidence="1">Uncharacterized protein</fullName>
    </submittedName>
</protein>
<dbReference type="AlphaFoldDB" id="A0AAD8HSU6"/>
<dbReference type="CDD" id="cd00303">
    <property type="entry name" value="retropepsin_like"/>
    <property type="match status" value="1"/>
</dbReference>